<evidence type="ECO:0000313" key="1">
    <source>
        <dbReference type="EMBL" id="KAJ1215660.1"/>
    </source>
</evidence>
<organism evidence="1 2">
    <name type="scientific">Pleurodeles waltl</name>
    <name type="common">Iberian ribbed newt</name>
    <dbReference type="NCBI Taxonomy" id="8319"/>
    <lineage>
        <taxon>Eukaryota</taxon>
        <taxon>Metazoa</taxon>
        <taxon>Chordata</taxon>
        <taxon>Craniata</taxon>
        <taxon>Vertebrata</taxon>
        <taxon>Euteleostomi</taxon>
        <taxon>Amphibia</taxon>
        <taxon>Batrachia</taxon>
        <taxon>Caudata</taxon>
        <taxon>Salamandroidea</taxon>
        <taxon>Salamandridae</taxon>
        <taxon>Pleurodelinae</taxon>
        <taxon>Pleurodeles</taxon>
    </lineage>
</organism>
<gene>
    <name evidence="1" type="ORF">NDU88_003268</name>
</gene>
<proteinExistence type="predicted"/>
<dbReference type="Proteomes" id="UP001066276">
    <property type="component" value="Chromosome 1_1"/>
</dbReference>
<evidence type="ECO:0000313" key="2">
    <source>
        <dbReference type="Proteomes" id="UP001066276"/>
    </source>
</evidence>
<keyword evidence="2" id="KW-1185">Reference proteome</keyword>
<dbReference type="AlphaFoldDB" id="A0AAV7WNY9"/>
<name>A0AAV7WNY9_PLEWA</name>
<dbReference type="EMBL" id="JANPWB010000001">
    <property type="protein sequence ID" value="KAJ1215660.1"/>
    <property type="molecule type" value="Genomic_DNA"/>
</dbReference>
<protein>
    <submittedName>
        <fullName evidence="1">Uncharacterized protein</fullName>
    </submittedName>
</protein>
<reference evidence="1" key="1">
    <citation type="journal article" date="2022" name="bioRxiv">
        <title>Sequencing and chromosome-scale assembly of the giantPleurodeles waltlgenome.</title>
        <authorList>
            <person name="Brown T."/>
            <person name="Elewa A."/>
            <person name="Iarovenko S."/>
            <person name="Subramanian E."/>
            <person name="Araus A.J."/>
            <person name="Petzold A."/>
            <person name="Susuki M."/>
            <person name="Suzuki K.-i.T."/>
            <person name="Hayashi T."/>
            <person name="Toyoda A."/>
            <person name="Oliveira C."/>
            <person name="Osipova E."/>
            <person name="Leigh N.D."/>
            <person name="Simon A."/>
            <person name="Yun M.H."/>
        </authorList>
    </citation>
    <scope>NUCLEOTIDE SEQUENCE</scope>
    <source>
        <strain evidence="1">20211129_DDA</strain>
        <tissue evidence="1">Liver</tissue>
    </source>
</reference>
<comment type="caution">
    <text evidence="1">The sequence shown here is derived from an EMBL/GenBank/DDBJ whole genome shotgun (WGS) entry which is preliminary data.</text>
</comment>
<sequence length="91" mass="10983">MGRDRYCKSRNWRGFNEENQERRKSKSHVGQNKEDWRHYAKREVKCGPTTVMLTETVVGRVKHKGKRPIAERRRRGWNTIKKLNNDTESER</sequence>
<accession>A0AAV7WNY9</accession>